<dbReference type="Proteomes" id="UP000712600">
    <property type="component" value="Unassembled WGS sequence"/>
</dbReference>
<proteinExistence type="predicted"/>
<evidence type="ECO:0000313" key="2">
    <source>
        <dbReference type="Proteomes" id="UP000712600"/>
    </source>
</evidence>
<reference evidence="1" key="1">
    <citation type="submission" date="2019-12" db="EMBL/GenBank/DDBJ databases">
        <title>Genome sequencing and annotation of Brassica cretica.</title>
        <authorList>
            <person name="Studholme D.J."/>
            <person name="Sarris P."/>
        </authorList>
    </citation>
    <scope>NUCLEOTIDE SEQUENCE</scope>
    <source>
        <strain evidence="1">PFS-109/04</strain>
        <tissue evidence="1">Leaf</tissue>
    </source>
</reference>
<name>A0A8S9NGI7_BRACR</name>
<evidence type="ECO:0000313" key="1">
    <source>
        <dbReference type="EMBL" id="KAF3500988.1"/>
    </source>
</evidence>
<sequence>MTVTWWCRDSREMECHTRRLDLTCRPFQDRMVEIKIDYVVEIELPESGETPENVRTGYCGAYVSHFEDGGLSFHLPCFLLKVLAEIKMEFTQMAPNFFRYLLGCWVRAQEEGLEFGLRELKQLFAIKRNSGFPGTMILAPRGGRGNIEGIPNRDDRWRENFFAFKINLASFQKPKNYMHQTGFHGYPLLELVSLYQKKNLVFIDNPIMRRNIHVDILMLCSPCSIFKTQKPI</sequence>
<gene>
    <name evidence="1" type="ORF">F2Q69_00045061</name>
</gene>
<protein>
    <submittedName>
        <fullName evidence="1">Uncharacterized protein</fullName>
    </submittedName>
</protein>
<dbReference type="AlphaFoldDB" id="A0A8S9NGI7"/>
<accession>A0A8S9NGI7</accession>
<organism evidence="1 2">
    <name type="scientific">Brassica cretica</name>
    <name type="common">Mustard</name>
    <dbReference type="NCBI Taxonomy" id="69181"/>
    <lineage>
        <taxon>Eukaryota</taxon>
        <taxon>Viridiplantae</taxon>
        <taxon>Streptophyta</taxon>
        <taxon>Embryophyta</taxon>
        <taxon>Tracheophyta</taxon>
        <taxon>Spermatophyta</taxon>
        <taxon>Magnoliopsida</taxon>
        <taxon>eudicotyledons</taxon>
        <taxon>Gunneridae</taxon>
        <taxon>Pentapetalae</taxon>
        <taxon>rosids</taxon>
        <taxon>malvids</taxon>
        <taxon>Brassicales</taxon>
        <taxon>Brassicaceae</taxon>
        <taxon>Brassiceae</taxon>
        <taxon>Brassica</taxon>
    </lineage>
</organism>
<comment type="caution">
    <text evidence="1">The sequence shown here is derived from an EMBL/GenBank/DDBJ whole genome shotgun (WGS) entry which is preliminary data.</text>
</comment>
<dbReference type="EMBL" id="QGKX02001621">
    <property type="protein sequence ID" value="KAF3500988.1"/>
    <property type="molecule type" value="Genomic_DNA"/>
</dbReference>